<dbReference type="RefSeq" id="WP_045774736.1">
    <property type="nucleotide sequence ID" value="NZ_LAJY01000078.1"/>
</dbReference>
<accession>A0A0F3IV17</accession>
<reference evidence="2 3" key="1">
    <citation type="submission" date="2015-03" db="EMBL/GenBank/DDBJ databases">
        <title>Draft genome sequence of Elstera litoralis.</title>
        <authorList>
            <person name="Rahalkar M.C."/>
            <person name="Dhakephalkar P.K."/>
            <person name="Pore S.D."/>
            <person name="Arora P."/>
            <person name="Kapse N.G."/>
            <person name="Pandit P.S."/>
        </authorList>
    </citation>
    <scope>NUCLEOTIDE SEQUENCE [LARGE SCALE GENOMIC DNA]</scope>
    <source>
        <strain evidence="2 3">Dia-1</strain>
    </source>
</reference>
<protein>
    <recommendedName>
        <fullName evidence="4">DUF3108 domain-containing protein</fullName>
    </recommendedName>
</protein>
<gene>
    <name evidence="2" type="ORF">VZ95_04030</name>
</gene>
<dbReference type="Proteomes" id="UP000033774">
    <property type="component" value="Unassembled WGS sequence"/>
</dbReference>
<evidence type="ECO:0008006" key="4">
    <source>
        <dbReference type="Google" id="ProtNLM"/>
    </source>
</evidence>
<name>A0A0F3IV17_9PROT</name>
<feature type="signal peptide" evidence="1">
    <location>
        <begin position="1"/>
        <end position="21"/>
    </location>
</feature>
<evidence type="ECO:0000313" key="3">
    <source>
        <dbReference type="Proteomes" id="UP000033774"/>
    </source>
</evidence>
<sequence length="278" mass="30762">MRPLCSFFIVVSLGLPVAARAAEPQGAELEYRVYVGGIAAARYFLRYTATDTRTEIALTAQTEGFTDWLLGWRSSQFAEAEVDPLSPSRARQVAFRTEGVFRGEVRRVELRSYADRPAEWQISPPEDPEPRTPILPEQTAGTFDPLTGTFLNLRKGTDVAGCPAEIPFFDGRRRFDAVFGQQRLDEVKPSSYTIFSGPTLVCQFTIKRIGGYVLRANDLNRPEDRDKPIFLHLGTVLPGLPRLPVRIESELTLGSVIAHLVAARPASGVTRMAALPAQ</sequence>
<organism evidence="2 3">
    <name type="scientific">Elstera litoralis</name>
    <dbReference type="NCBI Taxonomy" id="552518"/>
    <lineage>
        <taxon>Bacteria</taxon>
        <taxon>Pseudomonadati</taxon>
        <taxon>Pseudomonadota</taxon>
        <taxon>Alphaproteobacteria</taxon>
        <taxon>Rhodospirillales</taxon>
        <taxon>Rhodospirillaceae</taxon>
        <taxon>Elstera</taxon>
    </lineage>
</organism>
<keyword evidence="3" id="KW-1185">Reference proteome</keyword>
<dbReference type="AlphaFoldDB" id="A0A0F3IV17"/>
<feature type="chain" id="PRO_5002462607" description="DUF3108 domain-containing protein" evidence="1">
    <location>
        <begin position="22"/>
        <end position="278"/>
    </location>
</feature>
<dbReference type="Pfam" id="PF11306">
    <property type="entry name" value="DUF3108"/>
    <property type="match status" value="1"/>
</dbReference>
<comment type="caution">
    <text evidence="2">The sequence shown here is derived from an EMBL/GenBank/DDBJ whole genome shotgun (WGS) entry which is preliminary data.</text>
</comment>
<proteinExistence type="predicted"/>
<dbReference type="EMBL" id="LAJY01000078">
    <property type="protein sequence ID" value="KJV10560.1"/>
    <property type="molecule type" value="Genomic_DNA"/>
</dbReference>
<keyword evidence="1" id="KW-0732">Signal</keyword>
<evidence type="ECO:0000313" key="2">
    <source>
        <dbReference type="EMBL" id="KJV10560.1"/>
    </source>
</evidence>
<dbReference type="InterPro" id="IPR021457">
    <property type="entry name" value="DUF3108"/>
</dbReference>
<evidence type="ECO:0000256" key="1">
    <source>
        <dbReference type="SAM" id="SignalP"/>
    </source>
</evidence>